<keyword evidence="2" id="KW-0238">DNA-binding</keyword>
<dbReference type="CDD" id="cd01392">
    <property type="entry name" value="HTH_LacI"/>
    <property type="match status" value="1"/>
</dbReference>
<dbReference type="Pfam" id="PF00356">
    <property type="entry name" value="LacI"/>
    <property type="match status" value="1"/>
</dbReference>
<dbReference type="InterPro" id="IPR028082">
    <property type="entry name" value="Peripla_BP_I"/>
</dbReference>
<name>A0ABT1T8A4_9SPHI</name>
<keyword evidence="1" id="KW-0805">Transcription regulation</keyword>
<comment type="caution">
    <text evidence="5">The sequence shown here is derived from an EMBL/GenBank/DDBJ whole genome shotgun (WGS) entry which is preliminary data.</text>
</comment>
<accession>A0ABT1T8A4</accession>
<dbReference type="Pfam" id="PF00532">
    <property type="entry name" value="Peripla_BP_1"/>
    <property type="match status" value="1"/>
</dbReference>
<sequence>MSKNKLPTIKEIAKRLNVSASTVSRALHDHPSIGLVTTMRVHKVAKELGYEANKMAIYFKERKTYTIGVIIPDLSEPFFSAALTGVEDAAEACNYNVIIGQSLDNFEREKKIVENMKDHRVDGVLASLTKETSTYEHFDSLKKYNIPVVFFDRVPNRKDINYVACNLVSGMLQAITKLVDIGHTRIGLINGPAKLAATLQRLEIYFRCLKENNLPVDQDIIVSTTLGKADNVKAISKLLSLDEPPTAVIVFNDYVLLDCIATVKAAGLIVNKDISFISFANLPIWEYMDSVPLASIEQFAYKQSSMATGFLFELINNAEKPNGIDIPPLQHIIDSEMIDYTPAK</sequence>
<evidence type="ECO:0000256" key="3">
    <source>
        <dbReference type="ARBA" id="ARBA00023163"/>
    </source>
</evidence>
<dbReference type="Gene3D" id="3.40.50.2300">
    <property type="match status" value="2"/>
</dbReference>
<dbReference type="PROSITE" id="PS50932">
    <property type="entry name" value="HTH_LACI_2"/>
    <property type="match status" value="1"/>
</dbReference>
<dbReference type="CDD" id="cd06267">
    <property type="entry name" value="PBP1_LacI_sugar_binding-like"/>
    <property type="match status" value="1"/>
</dbReference>
<evidence type="ECO:0000256" key="1">
    <source>
        <dbReference type="ARBA" id="ARBA00023015"/>
    </source>
</evidence>
<dbReference type="InterPro" id="IPR010982">
    <property type="entry name" value="Lambda_DNA-bd_dom_sf"/>
</dbReference>
<dbReference type="SUPFAM" id="SSF47413">
    <property type="entry name" value="lambda repressor-like DNA-binding domains"/>
    <property type="match status" value="1"/>
</dbReference>
<dbReference type="Proteomes" id="UP001204376">
    <property type="component" value="Unassembled WGS sequence"/>
</dbReference>
<evidence type="ECO:0000256" key="2">
    <source>
        <dbReference type="ARBA" id="ARBA00023125"/>
    </source>
</evidence>
<feature type="domain" description="HTH lacI-type" evidence="4">
    <location>
        <begin position="7"/>
        <end position="61"/>
    </location>
</feature>
<dbReference type="EMBL" id="JANHOH010000009">
    <property type="protein sequence ID" value="MCQ6960688.1"/>
    <property type="molecule type" value="Genomic_DNA"/>
</dbReference>
<dbReference type="SMART" id="SM00354">
    <property type="entry name" value="HTH_LACI"/>
    <property type="match status" value="1"/>
</dbReference>
<organism evidence="5 6">
    <name type="scientific">Mucilaginibacter aquariorum</name>
    <dbReference type="NCBI Taxonomy" id="2967225"/>
    <lineage>
        <taxon>Bacteria</taxon>
        <taxon>Pseudomonadati</taxon>
        <taxon>Bacteroidota</taxon>
        <taxon>Sphingobacteriia</taxon>
        <taxon>Sphingobacteriales</taxon>
        <taxon>Sphingobacteriaceae</taxon>
        <taxon>Mucilaginibacter</taxon>
    </lineage>
</organism>
<dbReference type="PANTHER" id="PTHR30146:SF109">
    <property type="entry name" value="HTH-TYPE TRANSCRIPTIONAL REGULATOR GALS"/>
    <property type="match status" value="1"/>
</dbReference>
<dbReference type="Gene3D" id="1.10.260.40">
    <property type="entry name" value="lambda repressor-like DNA-binding domains"/>
    <property type="match status" value="1"/>
</dbReference>
<dbReference type="InterPro" id="IPR000843">
    <property type="entry name" value="HTH_LacI"/>
</dbReference>
<evidence type="ECO:0000259" key="4">
    <source>
        <dbReference type="PROSITE" id="PS50932"/>
    </source>
</evidence>
<evidence type="ECO:0000313" key="5">
    <source>
        <dbReference type="EMBL" id="MCQ6960688.1"/>
    </source>
</evidence>
<reference evidence="5 6" key="1">
    <citation type="submission" date="2022-07" db="EMBL/GenBank/DDBJ databases">
        <title>Mucilaginibacter sp. JC4.</title>
        <authorList>
            <person name="Le V."/>
            <person name="Ko S.-R."/>
            <person name="Ahn C.-Y."/>
            <person name="Oh H.-M."/>
        </authorList>
    </citation>
    <scope>NUCLEOTIDE SEQUENCE [LARGE SCALE GENOMIC DNA]</scope>
    <source>
        <strain evidence="5 6">JC4</strain>
    </source>
</reference>
<dbReference type="InterPro" id="IPR001761">
    <property type="entry name" value="Peripla_BP/Lac1_sug-bd_dom"/>
</dbReference>
<dbReference type="PANTHER" id="PTHR30146">
    <property type="entry name" value="LACI-RELATED TRANSCRIPTIONAL REPRESSOR"/>
    <property type="match status" value="1"/>
</dbReference>
<dbReference type="SUPFAM" id="SSF53822">
    <property type="entry name" value="Periplasmic binding protein-like I"/>
    <property type="match status" value="1"/>
</dbReference>
<keyword evidence="3" id="KW-0804">Transcription</keyword>
<gene>
    <name evidence="5" type="ORF">NPE20_22100</name>
</gene>
<keyword evidence="6" id="KW-1185">Reference proteome</keyword>
<proteinExistence type="predicted"/>
<dbReference type="RefSeq" id="WP_256540870.1">
    <property type="nucleotide sequence ID" value="NZ_JANHOH010000009.1"/>
</dbReference>
<protein>
    <submittedName>
        <fullName evidence="5">LacI family transcriptional regulator</fullName>
    </submittedName>
</protein>
<evidence type="ECO:0000313" key="6">
    <source>
        <dbReference type="Proteomes" id="UP001204376"/>
    </source>
</evidence>